<keyword evidence="2" id="KW-1185">Reference proteome</keyword>
<evidence type="ECO:0000313" key="2">
    <source>
        <dbReference type="Proteomes" id="UP000199512"/>
    </source>
</evidence>
<dbReference type="EMBL" id="FODF01000014">
    <property type="protein sequence ID" value="SEN79867.1"/>
    <property type="molecule type" value="Genomic_DNA"/>
</dbReference>
<name>A0A1H8JI23_9FIRM</name>
<evidence type="ECO:0000313" key="1">
    <source>
        <dbReference type="EMBL" id="SEN79867.1"/>
    </source>
</evidence>
<dbReference type="Proteomes" id="UP000199512">
    <property type="component" value="Unassembled WGS sequence"/>
</dbReference>
<reference evidence="1 2" key="1">
    <citation type="submission" date="2016-10" db="EMBL/GenBank/DDBJ databases">
        <authorList>
            <person name="de Groot N.N."/>
        </authorList>
    </citation>
    <scope>NUCLEOTIDE SEQUENCE [LARGE SCALE GENOMIC DNA]</scope>
    <source>
        <strain evidence="1 2">Calf135</strain>
    </source>
</reference>
<organism evidence="1 2">
    <name type="scientific">Peptostreptococcus russellii</name>
    <dbReference type="NCBI Taxonomy" id="215200"/>
    <lineage>
        <taxon>Bacteria</taxon>
        <taxon>Bacillati</taxon>
        <taxon>Bacillota</taxon>
        <taxon>Clostridia</taxon>
        <taxon>Peptostreptococcales</taxon>
        <taxon>Peptostreptococcaceae</taxon>
        <taxon>Peptostreptococcus</taxon>
    </lineage>
</organism>
<gene>
    <name evidence="1" type="ORF">SAMN05216454_11410</name>
</gene>
<accession>A0A1H8JI23</accession>
<proteinExistence type="predicted"/>
<dbReference type="SUPFAM" id="SSF63829">
    <property type="entry name" value="Calcium-dependent phosphotriesterase"/>
    <property type="match status" value="1"/>
</dbReference>
<dbReference type="AlphaFoldDB" id="A0A1H8JI23"/>
<protein>
    <submittedName>
        <fullName evidence="1">Uncharacterized protein</fullName>
    </submittedName>
</protein>
<sequence length="393" mass="43251">MATIKEQTEKTEQLKTTLDNKVDSIGNIINTKIKEKLTTLTQVEDVLSRKMLGIGSVISPSRLELVAPYKILKQYNLAGHKIDKILAMSKSGKVACLMQGEDKTIYIIERDRILASFECRDKQLLGPTSLGFSGENTFYYSMYSTGYYGKSYGYALDINSGSQKSVTGIISTSNKIARSKENESRYFIAGDTNAFVYDVKLEKVIVSVGVSNSWGDNTVGYGSADVSSYGAVSMHRNYNRPYQTYGLSVNVISNTFETRTVYSREEKSGIEAFVGINTTKPIYYVASKSGANAFKVFDSTLMETTELMTEIPVTGNSQTPVFCTDKSGNLYLSQTKDSRSLTAIGPNGELIGFMKTPILPKNIGYVDDDTVCAKIGDGYCIATLQESPQYVII</sequence>
<dbReference type="STRING" id="215200.SAMN05216454_11410"/>